<dbReference type="InterPro" id="IPR006311">
    <property type="entry name" value="TAT_signal"/>
</dbReference>
<keyword evidence="7" id="KW-1185">Reference proteome</keyword>
<dbReference type="InterPro" id="IPR045032">
    <property type="entry name" value="PEL"/>
</dbReference>
<keyword evidence="2" id="KW-0119">Carbohydrate metabolism</keyword>
<dbReference type="EC" id="4.2.2.2" evidence="6"/>
<dbReference type="EMBL" id="JAVDXU010000003">
    <property type="protein sequence ID" value="MDR7271600.1"/>
    <property type="molecule type" value="Genomic_DNA"/>
</dbReference>
<dbReference type="SUPFAM" id="SSF51126">
    <property type="entry name" value="Pectin lyase-like"/>
    <property type="match status" value="1"/>
</dbReference>
<proteinExistence type="inferred from homology"/>
<keyword evidence="2" id="KW-0964">Secreted</keyword>
<dbReference type="Proteomes" id="UP001180453">
    <property type="component" value="Unassembled WGS sequence"/>
</dbReference>
<dbReference type="PANTHER" id="PTHR31683">
    <property type="entry name" value="PECTATE LYASE 18-RELATED"/>
    <property type="match status" value="1"/>
</dbReference>
<protein>
    <submittedName>
        <fullName evidence="6">Pectate lyase</fullName>
        <ecNumber evidence="6">4.2.2.2</ecNumber>
    </submittedName>
</protein>
<name>A0ABU1YRX1_ROSSA</name>
<comment type="subcellular location">
    <subcellularLocation>
        <location evidence="2">Secreted</location>
    </subcellularLocation>
</comment>
<comment type="similarity">
    <text evidence="2">Belongs to the polysaccharide lyase 1 family.</text>
</comment>
<feature type="signal peptide" evidence="4">
    <location>
        <begin position="1"/>
        <end position="25"/>
    </location>
</feature>
<feature type="chain" id="PRO_5047375606" evidence="4">
    <location>
        <begin position="26"/>
        <end position="423"/>
    </location>
</feature>
<comment type="caution">
    <text evidence="6">The sequence shown here is derived from an EMBL/GenBank/DDBJ whole genome shotgun (WGS) entry which is preliminary data.</text>
</comment>
<dbReference type="Gene3D" id="2.160.20.10">
    <property type="entry name" value="Single-stranded right-handed beta-helix, Pectin lyase-like"/>
    <property type="match status" value="1"/>
</dbReference>
<dbReference type="RefSeq" id="WP_310269105.1">
    <property type="nucleotide sequence ID" value="NZ_JAVDXU010000003.1"/>
</dbReference>
<dbReference type="PANTHER" id="PTHR31683:SF18">
    <property type="entry name" value="PECTATE LYASE 21-RELATED"/>
    <property type="match status" value="1"/>
</dbReference>
<gene>
    <name evidence="6" type="ORF">J2X20_004268</name>
</gene>
<dbReference type="InterPro" id="IPR012334">
    <property type="entry name" value="Pectin_lyas_fold"/>
</dbReference>
<evidence type="ECO:0000259" key="5">
    <source>
        <dbReference type="SMART" id="SM00656"/>
    </source>
</evidence>
<evidence type="ECO:0000313" key="6">
    <source>
        <dbReference type="EMBL" id="MDR7271600.1"/>
    </source>
</evidence>
<dbReference type="PROSITE" id="PS51257">
    <property type="entry name" value="PROKAR_LIPOPROTEIN"/>
    <property type="match status" value="1"/>
</dbReference>
<dbReference type="PROSITE" id="PS51318">
    <property type="entry name" value="TAT"/>
    <property type="match status" value="1"/>
</dbReference>
<accession>A0ABU1YRX1</accession>
<dbReference type="Pfam" id="PF00544">
    <property type="entry name" value="Pectate_lyase_4"/>
    <property type="match status" value="1"/>
</dbReference>
<reference evidence="6 7" key="1">
    <citation type="submission" date="2023-07" db="EMBL/GenBank/DDBJ databases">
        <title>Sorghum-associated microbial communities from plants grown in Nebraska, USA.</title>
        <authorList>
            <person name="Schachtman D."/>
        </authorList>
    </citation>
    <scope>NUCLEOTIDE SEQUENCE [LARGE SCALE GENOMIC DNA]</scope>
    <source>
        <strain evidence="6 7">BE314</strain>
    </source>
</reference>
<dbReference type="SMART" id="SM00656">
    <property type="entry name" value="Amb_all"/>
    <property type="match status" value="1"/>
</dbReference>
<organism evidence="6 7">
    <name type="scientific">Roseateles saccharophilus</name>
    <name type="common">Pseudomonas saccharophila</name>
    <dbReference type="NCBI Taxonomy" id="304"/>
    <lineage>
        <taxon>Bacteria</taxon>
        <taxon>Pseudomonadati</taxon>
        <taxon>Pseudomonadota</taxon>
        <taxon>Betaproteobacteria</taxon>
        <taxon>Burkholderiales</taxon>
        <taxon>Sphaerotilaceae</taxon>
        <taxon>Roseateles</taxon>
    </lineage>
</organism>
<dbReference type="InterPro" id="IPR011050">
    <property type="entry name" value="Pectin_lyase_fold/virulence"/>
</dbReference>
<keyword evidence="1 2" id="KW-0456">Lyase</keyword>
<feature type="region of interest" description="Disordered" evidence="3">
    <location>
        <begin position="403"/>
        <end position="423"/>
    </location>
</feature>
<evidence type="ECO:0000313" key="7">
    <source>
        <dbReference type="Proteomes" id="UP001180453"/>
    </source>
</evidence>
<evidence type="ECO:0000256" key="2">
    <source>
        <dbReference type="RuleBase" id="RU361173"/>
    </source>
</evidence>
<keyword evidence="2" id="KW-0624">Polysaccharide degradation</keyword>
<keyword evidence="4" id="KW-0732">Signal</keyword>
<evidence type="ECO:0000256" key="3">
    <source>
        <dbReference type="SAM" id="MobiDB-lite"/>
    </source>
</evidence>
<sequence>MTLHRRQLLALAGLSAGLSALGGCATPSPAIVESAQGWAGVGNTTGGAKAIPQHIFDVHDRAGLNVALRLGDKPKIIRIHAFIDLCPGGVEAFRDPEFSFDAFDHAYDPATWGRDDPKGPLEDARKRSAQRQAAVSIVRLPSNTTLLGAAPGAGFQHGMVLLDKVSNIVIRDLRFSDAYDHFPGWEPRDNVHGEWNSEYDALSLRGAERVWVDHCLFDDGKHPDKLEPIRLGQRVQHHDGLLDITNGSDLVTVSWCRFQAHDKTMLIGNSDSLTSDTGKLRVTLHHNHFHACKERSPRVRYGRVHVVGNLFTADRAEEFGYSLGVGVQSHLFSEHNRWELPAEIGADRLIRRWKGTAFVDTGSRLNGRPVDILAAWRASHPGETLSPDVGWRPDEAYDAAALRPQQPDQLAEQIRAGAGPRRA</sequence>
<evidence type="ECO:0000256" key="4">
    <source>
        <dbReference type="SAM" id="SignalP"/>
    </source>
</evidence>
<dbReference type="InterPro" id="IPR002022">
    <property type="entry name" value="Pec_lyase"/>
</dbReference>
<feature type="domain" description="Pectate lyase" evidence="5">
    <location>
        <begin position="112"/>
        <end position="344"/>
    </location>
</feature>
<dbReference type="GO" id="GO:0030570">
    <property type="term" value="F:pectate lyase activity"/>
    <property type="evidence" value="ECO:0007669"/>
    <property type="project" value="UniProtKB-EC"/>
</dbReference>
<evidence type="ECO:0000256" key="1">
    <source>
        <dbReference type="ARBA" id="ARBA00023239"/>
    </source>
</evidence>